<reference evidence="3 4" key="1">
    <citation type="submission" date="2020-08" db="EMBL/GenBank/DDBJ databases">
        <title>Genomic Encyclopedia of Type Strains, Phase IV (KMG-IV): sequencing the most valuable type-strain genomes for metagenomic binning, comparative biology and taxonomic classification.</title>
        <authorList>
            <person name="Goeker M."/>
        </authorList>
    </citation>
    <scope>NUCLEOTIDE SEQUENCE [LARGE SCALE GENOMIC DNA]</scope>
    <source>
        <strain evidence="3 4">DSM 45385</strain>
    </source>
</reference>
<dbReference type="RefSeq" id="WP_184965030.1">
    <property type="nucleotide sequence ID" value="NZ_JACHIN010000006.1"/>
</dbReference>
<sequence>MKYLILIYSNPETRQVWDTLPVEQRSAGLDAYAKLTGDLAASGELIANAALAQPSAAKTVTVSQGEIVVSDGPFAEVKEYLAGIYLIECESEQRAIEAAARVPEAQVMRIEVRPVIELSDFL</sequence>
<evidence type="ECO:0000313" key="4">
    <source>
        <dbReference type="Proteomes" id="UP000568380"/>
    </source>
</evidence>
<protein>
    <recommendedName>
        <fullName evidence="2">YCII-related domain-containing protein</fullName>
    </recommendedName>
</protein>
<dbReference type="SUPFAM" id="SSF54909">
    <property type="entry name" value="Dimeric alpha+beta barrel"/>
    <property type="match status" value="1"/>
</dbReference>
<comment type="similarity">
    <text evidence="1">Belongs to the YciI family.</text>
</comment>
<dbReference type="PANTHER" id="PTHR35174:SF3">
    <property type="entry name" value="BLL7171 PROTEIN"/>
    <property type="match status" value="1"/>
</dbReference>
<gene>
    <name evidence="3" type="ORF">HNR40_004914</name>
</gene>
<dbReference type="AlphaFoldDB" id="A0A7W8A739"/>
<dbReference type="Gene3D" id="3.30.70.1060">
    <property type="entry name" value="Dimeric alpha+beta barrel"/>
    <property type="match status" value="1"/>
</dbReference>
<evidence type="ECO:0000256" key="1">
    <source>
        <dbReference type="ARBA" id="ARBA00007689"/>
    </source>
</evidence>
<dbReference type="InterPro" id="IPR011008">
    <property type="entry name" value="Dimeric_a/b-barrel"/>
</dbReference>
<dbReference type="Pfam" id="PF03795">
    <property type="entry name" value="YCII"/>
    <property type="match status" value="1"/>
</dbReference>
<name>A0A7W8A739_9ACTN</name>
<accession>A0A7W8A739</accession>
<dbReference type="InterPro" id="IPR005545">
    <property type="entry name" value="YCII"/>
</dbReference>
<comment type="caution">
    <text evidence="3">The sequence shown here is derived from an EMBL/GenBank/DDBJ whole genome shotgun (WGS) entry which is preliminary data.</text>
</comment>
<dbReference type="EMBL" id="JACHIN010000006">
    <property type="protein sequence ID" value="MBB5079428.1"/>
    <property type="molecule type" value="Genomic_DNA"/>
</dbReference>
<dbReference type="Proteomes" id="UP000568380">
    <property type="component" value="Unassembled WGS sequence"/>
</dbReference>
<feature type="domain" description="YCII-related" evidence="2">
    <location>
        <begin position="1"/>
        <end position="118"/>
    </location>
</feature>
<organism evidence="3 4">
    <name type="scientific">Nonomuraea endophytica</name>
    <dbReference type="NCBI Taxonomy" id="714136"/>
    <lineage>
        <taxon>Bacteria</taxon>
        <taxon>Bacillati</taxon>
        <taxon>Actinomycetota</taxon>
        <taxon>Actinomycetes</taxon>
        <taxon>Streptosporangiales</taxon>
        <taxon>Streptosporangiaceae</taxon>
        <taxon>Nonomuraea</taxon>
    </lineage>
</organism>
<keyword evidence="4" id="KW-1185">Reference proteome</keyword>
<dbReference type="PANTHER" id="PTHR35174">
    <property type="entry name" value="BLL7171 PROTEIN-RELATED"/>
    <property type="match status" value="1"/>
</dbReference>
<evidence type="ECO:0000313" key="3">
    <source>
        <dbReference type="EMBL" id="MBB5079428.1"/>
    </source>
</evidence>
<proteinExistence type="inferred from homology"/>
<evidence type="ECO:0000259" key="2">
    <source>
        <dbReference type="Pfam" id="PF03795"/>
    </source>
</evidence>